<evidence type="ECO:0000256" key="6">
    <source>
        <dbReference type="ARBA" id="ARBA00022490"/>
    </source>
</evidence>
<keyword evidence="11" id="KW-0238">DNA-binding</keyword>
<dbReference type="GO" id="GO:0046872">
    <property type="term" value="F:metal ion binding"/>
    <property type="evidence" value="ECO:0007669"/>
    <property type="project" value="UniProtKB-KW"/>
</dbReference>
<dbReference type="FunFam" id="1.20.58.190:FF:000001">
    <property type="entry name" value="Translin"/>
    <property type="match status" value="1"/>
</dbReference>
<dbReference type="SUPFAM" id="SSF74784">
    <property type="entry name" value="Translin"/>
    <property type="match status" value="1"/>
</dbReference>
<feature type="binding site" evidence="16">
    <location>
        <position position="151"/>
    </location>
    <ligand>
        <name>Mg(2+)</name>
        <dbReference type="ChEBI" id="CHEBI:18420"/>
    </ligand>
</feature>
<keyword evidence="8" id="KW-0255">Endonuclease</keyword>
<comment type="function">
    <text evidence="14">Exhibits both single-stranded and double-stranded endoribonuclease activity. May act as an activator of RNA-induced silencing complex (RISC) by facilitating endonucleolytic cleavage of the siRNA passenger strand.</text>
</comment>
<evidence type="ECO:0000256" key="7">
    <source>
        <dbReference type="ARBA" id="ARBA00022722"/>
    </source>
</evidence>
<evidence type="ECO:0000256" key="12">
    <source>
        <dbReference type="ARBA" id="ARBA00023242"/>
    </source>
</evidence>
<evidence type="ECO:0000256" key="11">
    <source>
        <dbReference type="ARBA" id="ARBA00023125"/>
    </source>
</evidence>
<proteinExistence type="inferred from homology"/>
<comment type="function">
    <text evidence="13">DNA-binding protein that specifically recognizes consensus sequences at the breakpoint junctions in chromosomal translocations, mostly involving immunoglobulin (Ig)/T-cell receptor gene segments. Seems to recognize single-stranded DNA ends generated by staggered breaks occurring at recombination hot spots.</text>
</comment>
<dbReference type="GO" id="GO:0005634">
    <property type="term" value="C:nucleus"/>
    <property type="evidence" value="ECO:0007669"/>
    <property type="project" value="UniProtKB-SubCell"/>
</dbReference>
<evidence type="ECO:0000256" key="13">
    <source>
        <dbReference type="ARBA" id="ARBA00025374"/>
    </source>
</evidence>
<organism evidence="18">
    <name type="scientific">Nyssomyia neivai</name>
    <dbReference type="NCBI Taxonomy" id="330878"/>
    <lineage>
        <taxon>Eukaryota</taxon>
        <taxon>Metazoa</taxon>
        <taxon>Ecdysozoa</taxon>
        <taxon>Arthropoda</taxon>
        <taxon>Hexapoda</taxon>
        <taxon>Insecta</taxon>
        <taxon>Pterygota</taxon>
        <taxon>Neoptera</taxon>
        <taxon>Endopterygota</taxon>
        <taxon>Diptera</taxon>
        <taxon>Nematocera</taxon>
        <taxon>Psychodoidea</taxon>
        <taxon>Psychodidae</taxon>
        <taxon>Nyssomyia</taxon>
    </lineage>
</organism>
<evidence type="ECO:0000256" key="1">
    <source>
        <dbReference type="ARBA" id="ARBA00004123"/>
    </source>
</evidence>
<dbReference type="InterPro" id="IPR016068">
    <property type="entry name" value="Translin_N"/>
</dbReference>
<dbReference type="FunFam" id="1.20.58.200:FF:000002">
    <property type="entry name" value="Putative translin"/>
    <property type="match status" value="1"/>
</dbReference>
<evidence type="ECO:0000256" key="17">
    <source>
        <dbReference type="SAM" id="MobiDB-lite"/>
    </source>
</evidence>
<keyword evidence="16" id="KW-0460">Magnesium</keyword>
<dbReference type="InterPro" id="IPR016069">
    <property type="entry name" value="Translin_C"/>
</dbReference>
<evidence type="ECO:0000256" key="9">
    <source>
        <dbReference type="ARBA" id="ARBA00022801"/>
    </source>
</evidence>
<comment type="subcellular location">
    <subcellularLocation>
        <location evidence="2">Cytoplasm</location>
    </subcellularLocation>
    <subcellularLocation>
        <location evidence="1">Nucleus</location>
    </subcellularLocation>
</comment>
<evidence type="ECO:0000313" key="18">
    <source>
        <dbReference type="EMBL" id="JAV04467.1"/>
    </source>
</evidence>
<feature type="region of interest" description="Disordered" evidence="17">
    <location>
        <begin position="222"/>
        <end position="246"/>
    </location>
</feature>
<evidence type="ECO:0000256" key="4">
    <source>
        <dbReference type="ARBA" id="ARBA00011685"/>
    </source>
</evidence>
<comment type="subunit">
    <text evidence="4">Ring-shaped heterooctamer of six TSN and two TSNAX subunits, DNA/RNA binding occurs inside the ring.</text>
</comment>
<dbReference type="CDD" id="cd14819">
    <property type="entry name" value="Translin"/>
    <property type="match status" value="1"/>
</dbReference>
<keyword evidence="7" id="KW-0540">Nuclease</keyword>
<dbReference type="GO" id="GO:0005737">
    <property type="term" value="C:cytoplasm"/>
    <property type="evidence" value="ECO:0007669"/>
    <property type="project" value="UniProtKB-SubCell"/>
</dbReference>
<keyword evidence="16" id="KW-0479">Metal-binding</keyword>
<reference evidence="18" key="1">
    <citation type="submission" date="2016-12" db="EMBL/GenBank/DDBJ databases">
        <title>An insight into the sialome and mialome of the sand fly, Nyssomyia neivai.</title>
        <authorList>
            <person name="Sebastian V."/>
            <person name="Goulart T.M."/>
            <person name="Oliveira W."/>
            <person name="Calvo E."/>
            <person name="Oliveira L.F."/>
            <person name="Pinto M.C."/>
            <person name="Rosselino A.M."/>
            <person name="Ribeiro J.M."/>
        </authorList>
    </citation>
    <scope>NUCLEOTIDE SEQUENCE</scope>
</reference>
<evidence type="ECO:0000256" key="16">
    <source>
        <dbReference type="PIRSR" id="PIRSR602848-1"/>
    </source>
</evidence>
<keyword evidence="10" id="KW-0694">RNA-binding</keyword>
<evidence type="ECO:0000256" key="3">
    <source>
        <dbReference type="ARBA" id="ARBA00005902"/>
    </source>
</evidence>
<dbReference type="InterPro" id="IPR033956">
    <property type="entry name" value="Translin"/>
</dbReference>
<protein>
    <recommendedName>
        <fullName evidence="5">Translin</fullName>
    </recommendedName>
    <alternativeName>
        <fullName evidence="15">Component 3 of promoter of RISC</fullName>
    </alternativeName>
</protein>
<sequence length="246" mass="27804">MQNEGIKNIFTKFQESINAEQELREEIRVIVRQIDQSAKEAAIALQIMHTSISGISQGCLKAREHFEVCQKGYRKLAEIVPAGQYFRYSDHWHFLTQKLVSLVALTVYLEAGFLVARDTVGEVLGLEITQANGFHLELEDYLIGVLQMVTELARFAVNSVTLGDYQRPLAIARFVADLNAGYRLLNLKNDGLRKRFDALKYDVKKIEEIVYDVSIRGLVRNGAPPLTNAPTNPQDVPENKEDEPKV</sequence>
<dbReference type="PANTHER" id="PTHR10741">
    <property type="entry name" value="TRANSLIN AND TRANSLIN ASSOCIATED PROTEIN X"/>
    <property type="match status" value="1"/>
</dbReference>
<dbReference type="GO" id="GO:0004519">
    <property type="term" value="F:endonuclease activity"/>
    <property type="evidence" value="ECO:0007669"/>
    <property type="project" value="UniProtKB-KW"/>
</dbReference>
<dbReference type="AlphaFoldDB" id="A0A1L8DDM0"/>
<dbReference type="Pfam" id="PF01997">
    <property type="entry name" value="Translin"/>
    <property type="match status" value="1"/>
</dbReference>
<dbReference type="GO" id="GO:0016070">
    <property type="term" value="P:RNA metabolic process"/>
    <property type="evidence" value="ECO:0007669"/>
    <property type="project" value="InterPro"/>
</dbReference>
<dbReference type="InterPro" id="IPR002848">
    <property type="entry name" value="Translin_fam"/>
</dbReference>
<keyword evidence="12" id="KW-0539">Nucleus</keyword>
<keyword evidence="6" id="KW-0963">Cytoplasm</keyword>
<evidence type="ECO:0000256" key="2">
    <source>
        <dbReference type="ARBA" id="ARBA00004496"/>
    </source>
</evidence>
<dbReference type="GO" id="GO:0016787">
    <property type="term" value="F:hydrolase activity"/>
    <property type="evidence" value="ECO:0007669"/>
    <property type="project" value="UniProtKB-KW"/>
</dbReference>
<accession>A0A1L8DDM0</accession>
<evidence type="ECO:0000256" key="10">
    <source>
        <dbReference type="ARBA" id="ARBA00022884"/>
    </source>
</evidence>
<evidence type="ECO:0000256" key="15">
    <source>
        <dbReference type="ARBA" id="ARBA00030513"/>
    </source>
</evidence>
<comment type="similarity">
    <text evidence="3">Belongs to the translin family.</text>
</comment>
<name>A0A1L8DDM0_9DIPT</name>
<dbReference type="GO" id="GO:0003723">
    <property type="term" value="F:RNA binding"/>
    <property type="evidence" value="ECO:0007669"/>
    <property type="project" value="UniProtKB-KW"/>
</dbReference>
<dbReference type="GO" id="GO:0003697">
    <property type="term" value="F:single-stranded DNA binding"/>
    <property type="evidence" value="ECO:0007669"/>
    <property type="project" value="InterPro"/>
</dbReference>
<feature type="compositionally biased region" description="Basic and acidic residues" evidence="17">
    <location>
        <begin position="237"/>
        <end position="246"/>
    </location>
</feature>
<dbReference type="Gene3D" id="1.20.58.190">
    <property type="entry name" value="Translin, domain 1"/>
    <property type="match status" value="1"/>
</dbReference>
<dbReference type="EMBL" id="GFDF01009617">
    <property type="protein sequence ID" value="JAV04467.1"/>
    <property type="molecule type" value="Transcribed_RNA"/>
</dbReference>
<evidence type="ECO:0000256" key="5">
    <source>
        <dbReference type="ARBA" id="ARBA00022196"/>
    </source>
</evidence>
<dbReference type="Gene3D" id="1.20.58.200">
    <property type="entry name" value="Translin, domain 2"/>
    <property type="match status" value="1"/>
</dbReference>
<dbReference type="InterPro" id="IPR036081">
    <property type="entry name" value="Translin_sf"/>
</dbReference>
<evidence type="ECO:0000256" key="8">
    <source>
        <dbReference type="ARBA" id="ARBA00022759"/>
    </source>
</evidence>
<keyword evidence="9" id="KW-0378">Hydrolase</keyword>
<evidence type="ECO:0000256" key="14">
    <source>
        <dbReference type="ARBA" id="ARBA00025410"/>
    </source>
</evidence>
<dbReference type="GO" id="GO:0043565">
    <property type="term" value="F:sequence-specific DNA binding"/>
    <property type="evidence" value="ECO:0007669"/>
    <property type="project" value="InterPro"/>
</dbReference>